<dbReference type="PANTHER" id="PTHR30466">
    <property type="entry name" value="FLAVIN REDUCTASE"/>
    <property type="match status" value="1"/>
</dbReference>
<feature type="domain" description="Flavin reductase like" evidence="2">
    <location>
        <begin position="732"/>
        <end position="951"/>
    </location>
</feature>
<dbReference type="InterPro" id="IPR012349">
    <property type="entry name" value="Split_barrel_FMN-bd"/>
</dbReference>
<gene>
    <name evidence="3" type="ORF">AGABI1DRAFT_90349</name>
</gene>
<evidence type="ECO:0000313" key="4">
    <source>
        <dbReference type="Proteomes" id="UP000008493"/>
    </source>
</evidence>
<dbReference type="RefSeq" id="XP_007327800.1">
    <property type="nucleotide sequence ID" value="XM_007327738.1"/>
</dbReference>
<dbReference type="Gene3D" id="2.30.110.10">
    <property type="entry name" value="Electron Transport, Fmn-binding Protein, Chain A"/>
    <property type="match status" value="1"/>
</dbReference>
<dbReference type="GO" id="GO:0010181">
    <property type="term" value="F:FMN binding"/>
    <property type="evidence" value="ECO:0007669"/>
    <property type="project" value="InterPro"/>
</dbReference>
<evidence type="ECO:0000313" key="3">
    <source>
        <dbReference type="EMBL" id="EKM82056.1"/>
    </source>
</evidence>
<dbReference type="KEGG" id="abp:AGABI1DRAFT90349"/>
<dbReference type="OrthoDB" id="5282002at2759"/>
<dbReference type="InterPro" id="IPR027974">
    <property type="entry name" value="DUF4470"/>
</dbReference>
<sequence>MANDLSQSQRILGRLKSTKSGLARAVSQSATVQAVTYTGLGTAHAGSVLTRILCACSSGRDATTTSCPNIGTLLCSQRRHLSRHRVFCEHELRFIRWRPNWVKERRSPQFAVSSRHPLNSLWNTSPIFNCLDLSSGIVSGDTKQTLRICFPDFRGHCDILLNDIDAVVINRHLILLYALLRSGRDVEESAEFATHLMYSAFLTPPCADYLKSCVAEIYGVGPGECDMSFHRSLETRGGGKLHTVQTTMGIKRPVEMAMSTYGFTKARRSHQEALLHISDIDNRERFLMKLKPSHRLVLTHFWETGVLAPFFLNTASFNQPNRLHFSAQGEWLGHPSDANALQGWDITAVKNTGVSLGLDPTDILGCLFFHVKSELMKFADRLQKLSVTIYSTQFDVRVLSKGICAGLLPAFEPGCFDRIDAGDLMDTLGVRDCLASLGPLVNPRSPGACILLQSRTWYHQVPGAVAHGNPRLFKILMAKAKLLPRLHDRLRKANVSETGQEITSTSLLRLIDYLDAFVDHGQPFKSFLKRQGITEMCKNLGLKQRDQNRHHPSWTMTPNRKKRIGLRPRVDDNIEGRRYEEVPGLCLTKEEFYDLFVLGSAGFPTRFIEFEPLPLIYNNGLSSVEKIISIEQDRSKKESLQLRRLPFKLIPIIQRPLAYGHQTDPATVRILFSHPSLPSTSMLAQISRITSTSSRHYSQAAAAAIRAEPYTAPTQVQQQSRKCIREKLRELFRETAQPVAVITSFMPHSSLNSTTQADNNALHHGATLSSFTSIAMDPYPLVTFALRIPSRMATTLNTTIFTPEHEKETHLIINLLSSTQAKHSVAFSRPDLYPTPFTDPEIPYTLSQDGLPILDGCLGAISCRLVCPGLPLNDLGSLTNTLLHRKEDDTVNSQWQVNGGTVAGAAGEENVQEMGKGAIASELFIAQVIRVEALASATTLPLLYHRRKYTSCIPCPPGELS</sequence>
<dbReference type="InParanoid" id="K5X2L9"/>
<dbReference type="SUPFAM" id="SSF50475">
    <property type="entry name" value="FMN-binding split barrel"/>
    <property type="match status" value="1"/>
</dbReference>
<dbReference type="GeneID" id="18832365"/>
<dbReference type="OMA" id="CEHELRF"/>
<dbReference type="eggNOG" id="ENOG502SK1K">
    <property type="taxonomic scope" value="Eukaryota"/>
</dbReference>
<dbReference type="Pfam" id="PF01613">
    <property type="entry name" value="Flavin_Reduct"/>
    <property type="match status" value="1"/>
</dbReference>
<organism evidence="3 4">
    <name type="scientific">Agaricus bisporus var. burnettii (strain JB137-S8 / ATCC MYA-4627 / FGSC 10392)</name>
    <name type="common">White button mushroom</name>
    <dbReference type="NCBI Taxonomy" id="597362"/>
    <lineage>
        <taxon>Eukaryota</taxon>
        <taxon>Fungi</taxon>
        <taxon>Dikarya</taxon>
        <taxon>Basidiomycota</taxon>
        <taxon>Agaricomycotina</taxon>
        <taxon>Agaricomycetes</taxon>
        <taxon>Agaricomycetidae</taxon>
        <taxon>Agaricales</taxon>
        <taxon>Agaricineae</taxon>
        <taxon>Agaricaceae</taxon>
        <taxon>Agaricus</taxon>
    </lineage>
</organism>
<keyword evidence="4" id="KW-1185">Reference proteome</keyword>
<evidence type="ECO:0000259" key="2">
    <source>
        <dbReference type="SMART" id="SM00903"/>
    </source>
</evidence>
<reference evidence="4" key="1">
    <citation type="journal article" date="2012" name="Proc. Natl. Acad. Sci. U.S.A.">
        <title>Genome sequence of the button mushroom Agaricus bisporus reveals mechanisms governing adaptation to a humic-rich ecological niche.</title>
        <authorList>
            <person name="Morin E."/>
            <person name="Kohler A."/>
            <person name="Baker A.R."/>
            <person name="Foulongne-Oriol M."/>
            <person name="Lombard V."/>
            <person name="Nagy L.G."/>
            <person name="Ohm R.A."/>
            <person name="Patyshakuliyeva A."/>
            <person name="Brun A."/>
            <person name="Aerts A.L."/>
            <person name="Bailey A.M."/>
            <person name="Billette C."/>
            <person name="Coutinho P.M."/>
            <person name="Deakin G."/>
            <person name="Doddapaneni H."/>
            <person name="Floudas D."/>
            <person name="Grimwood J."/>
            <person name="Hilden K."/>
            <person name="Kuees U."/>
            <person name="LaButti K.M."/>
            <person name="Lapidus A."/>
            <person name="Lindquist E.A."/>
            <person name="Lucas S.M."/>
            <person name="Murat C."/>
            <person name="Riley R.W."/>
            <person name="Salamov A.A."/>
            <person name="Schmutz J."/>
            <person name="Subramanian V."/>
            <person name="Woesten H.A.B."/>
            <person name="Xu J."/>
            <person name="Eastwood D.C."/>
            <person name="Foster G.D."/>
            <person name="Sonnenberg A.S."/>
            <person name="Cullen D."/>
            <person name="de Vries R.P."/>
            <person name="Lundell T."/>
            <person name="Hibbett D.S."/>
            <person name="Henrissat B."/>
            <person name="Burton K.S."/>
            <person name="Kerrigan R.W."/>
            <person name="Challen M.P."/>
            <person name="Grigoriev I.V."/>
            <person name="Martin F."/>
        </authorList>
    </citation>
    <scope>NUCLEOTIDE SEQUENCE [LARGE SCALE GENOMIC DNA]</scope>
    <source>
        <strain evidence="4">JB137-S8 / ATCC MYA-4627 / FGSC 10392</strain>
    </source>
</reference>
<dbReference type="SMART" id="SM00903">
    <property type="entry name" value="Flavin_Reduct"/>
    <property type="match status" value="1"/>
</dbReference>
<dbReference type="PANTHER" id="PTHR30466:SF1">
    <property type="entry name" value="FMN REDUCTASE (NADH) RUTF"/>
    <property type="match status" value="1"/>
</dbReference>
<keyword evidence="1" id="KW-0560">Oxidoreductase</keyword>
<dbReference type="InterPro" id="IPR002563">
    <property type="entry name" value="Flavin_Rdtase-like_dom"/>
</dbReference>
<dbReference type="AlphaFoldDB" id="K5X2L9"/>
<evidence type="ECO:0000256" key="1">
    <source>
        <dbReference type="ARBA" id="ARBA00023002"/>
    </source>
</evidence>
<dbReference type="InterPro" id="IPR050268">
    <property type="entry name" value="NADH-dep_flavin_reductase"/>
</dbReference>
<accession>K5X2L9</accession>
<protein>
    <recommendedName>
        <fullName evidence="2">Flavin reductase like domain-containing protein</fullName>
    </recommendedName>
</protein>
<dbReference type="Proteomes" id="UP000008493">
    <property type="component" value="Unassembled WGS sequence"/>
</dbReference>
<proteinExistence type="predicted"/>
<name>K5X2L9_AGABU</name>
<dbReference type="EMBL" id="JH971387">
    <property type="protein sequence ID" value="EKM82056.1"/>
    <property type="molecule type" value="Genomic_DNA"/>
</dbReference>
<dbReference type="HOGENOM" id="CLU_307533_0_0_1"/>
<dbReference type="Pfam" id="PF14737">
    <property type="entry name" value="DUF4470"/>
    <property type="match status" value="1"/>
</dbReference>
<dbReference type="GO" id="GO:0042602">
    <property type="term" value="F:riboflavin reductase (NADPH) activity"/>
    <property type="evidence" value="ECO:0007669"/>
    <property type="project" value="TreeGrafter"/>
</dbReference>